<dbReference type="WBParaSite" id="JU765_v2.g19288.t1">
    <property type="protein sequence ID" value="JU765_v2.g19288.t1"/>
    <property type="gene ID" value="JU765_v2.g19288"/>
</dbReference>
<reference evidence="2" key="1">
    <citation type="submission" date="2022-11" db="UniProtKB">
        <authorList>
            <consortium name="WormBaseParasite"/>
        </authorList>
    </citation>
    <scope>IDENTIFICATION</scope>
</reference>
<protein>
    <submittedName>
        <fullName evidence="2">Ionotropic glutamate receptor C-terminal domain-containing protein</fullName>
    </submittedName>
</protein>
<sequence>MSNHSTSAHSSYFLANPFSKVVNILIQSPIMPPRNIAVTEIMYQSKICMIVPYEYMKLCHKWASDFNDLCKTKGWRSGTQTLAEAAANVVRHLNSHLEIYNQAVEYLENHNGPFFSPSSEKYSLATGAVPTNLHVQLFHIQDKDVSIKCPFVTIGAIAAHPLRFAHGGLYRLKQVLQQELDLNGKDHTYTVRFYARRRILLDTKRTIGILYRKIDQDWHISDFGSVDKTGLELLNEVRLLDQTIRDLISSFPLINNLYNIAGSEDGFEDDNRATLSNRLDALEMSIISLNTKMAVLDTVDDSREGREKFLECAKTAFNSTLDILSEIVNGVINAQILGFVNGLRNSTTCQDYFQIQLREDLIMSQAITVVATSLLAYLHELPSNIIKSWDILPPMVSYFSFLSCYYNEKGMMEDAFEIFVNFSQMVKFQFIPARSSVSQSCIPHITGNRGDLTVFLPLNQEMMSKLGPNLAQGNFFRVNTTFWNLGINHEATMAQSMNSVALEEQVNLYACKETQKYVEKFRELFAEDISFPLQQVKDQYDDLESSVSECPSRKNMAIYTKVMTLMDTLNAIRIIGCKSGKDRTSMAVTLEEGRFIKEHCSVSGDQLAKIVETLRKNGVRLENCRRNIGKNLYSFSPFQMHFLPKEFRPPAGTYGHNGFTKLQRQVFESKQKIAIDEEIPQLKTQHFISRRVILKKQPLPRSTVIDGNCSSDDKVFYQDDGLRAINEHELCVVTLAGGQASRLGATCSKGFFPLKLGFDEEAKNCSFYLQAIQIAYLQKLAKGRILWLVMISKSTAAETKQKLPQIARLAELDVEQIIYFEQAERGLTDENGKRLQNSDVTAPNGTGGFFNAIAPLLPNLRRRGIKYFHVCGLNNILLRVADSVFIGACINNKADCAAKVIEKYDPDEKIDIFCTDRKTPSNLLQRVLDLFHYRFPYKNLLFNDRSVKVLEYSKMTNEQVKELNRLNNKLMFRDGDIGSYFFVIEFLEYAKHFTIPEHLVEFYDCQAKVNRFKLENFITDAFAFARNFYMFEIDRSDEYAPFMDLDCTSSCIDSFETLIRKWEDQCDAMEIKYAILTSCQLQQVGAEFSRKPYAIAVQSGSALKDNFSVAILKLLNERQLETLKEKWWNENPKAVKCPNIDEESNGISIQNIGGVFIVILAGILLSFVTLIFEYMYYKRKLNKTRQEPERKNSEVIDTGPVRRRTLHNGSVAHYTNSAFQF</sequence>
<evidence type="ECO:0000313" key="1">
    <source>
        <dbReference type="Proteomes" id="UP000887576"/>
    </source>
</evidence>
<organism evidence="1 2">
    <name type="scientific">Panagrolaimus sp. JU765</name>
    <dbReference type="NCBI Taxonomy" id="591449"/>
    <lineage>
        <taxon>Eukaryota</taxon>
        <taxon>Metazoa</taxon>
        <taxon>Ecdysozoa</taxon>
        <taxon>Nematoda</taxon>
        <taxon>Chromadorea</taxon>
        <taxon>Rhabditida</taxon>
        <taxon>Tylenchina</taxon>
        <taxon>Panagrolaimomorpha</taxon>
        <taxon>Panagrolaimoidea</taxon>
        <taxon>Panagrolaimidae</taxon>
        <taxon>Panagrolaimus</taxon>
    </lineage>
</organism>
<name>A0AC34QTR0_9BILA</name>
<dbReference type="Proteomes" id="UP000887576">
    <property type="component" value="Unplaced"/>
</dbReference>
<evidence type="ECO:0000313" key="2">
    <source>
        <dbReference type="WBParaSite" id="JU765_v2.g19288.t1"/>
    </source>
</evidence>
<accession>A0AC34QTR0</accession>
<proteinExistence type="predicted"/>